<dbReference type="PANTHER" id="PTHR28152:SF1">
    <property type="entry name" value="HYDROXYACYL-THIOESTER DEHYDRATASE TYPE 2, MITOCHONDRIAL"/>
    <property type="match status" value="1"/>
</dbReference>
<dbReference type="SUPFAM" id="SSF54637">
    <property type="entry name" value="Thioesterase/thiol ester dehydrase-isomerase"/>
    <property type="match status" value="2"/>
</dbReference>
<dbReference type="InterPro" id="IPR039569">
    <property type="entry name" value="FAS1-like_DH_region"/>
</dbReference>
<evidence type="ECO:0000259" key="1">
    <source>
        <dbReference type="Pfam" id="PF13452"/>
    </source>
</evidence>
<comment type="caution">
    <text evidence="2">The sequence shown here is derived from an EMBL/GenBank/DDBJ whole genome shotgun (WGS) entry which is preliminary data.</text>
</comment>
<keyword evidence="3" id="KW-1185">Reference proteome</keyword>
<reference evidence="2 3" key="1">
    <citation type="submission" date="2019-09" db="EMBL/GenBank/DDBJ databases">
        <title>Actinomadura physcomitrii sp. nov., a novel actinomycete isolated from moss [Physcomitrium sphaericum (Ludw) Fuernr].</title>
        <authorList>
            <person name="Zhuang X."/>
            <person name="Liu C."/>
        </authorList>
    </citation>
    <scope>NUCLEOTIDE SEQUENCE [LARGE SCALE GENOMIC DNA]</scope>
    <source>
        <strain evidence="2 3">HMC1</strain>
    </source>
</reference>
<evidence type="ECO:0000313" key="3">
    <source>
        <dbReference type="Proteomes" id="UP000468735"/>
    </source>
</evidence>
<gene>
    <name evidence="2" type="ORF">F8566_31555</name>
</gene>
<dbReference type="PANTHER" id="PTHR28152">
    <property type="entry name" value="HYDROXYACYL-THIOESTER DEHYDRATASE TYPE 2, MITOCHONDRIAL"/>
    <property type="match status" value="1"/>
</dbReference>
<dbReference type="Proteomes" id="UP000468735">
    <property type="component" value="Unassembled WGS sequence"/>
</dbReference>
<organism evidence="2 3">
    <name type="scientific">Actinomadura rudentiformis</name>
    <dbReference type="NCBI Taxonomy" id="359158"/>
    <lineage>
        <taxon>Bacteria</taxon>
        <taxon>Bacillati</taxon>
        <taxon>Actinomycetota</taxon>
        <taxon>Actinomycetes</taxon>
        <taxon>Streptosporangiales</taxon>
        <taxon>Thermomonosporaceae</taxon>
        <taxon>Actinomadura</taxon>
    </lineage>
</organism>
<evidence type="ECO:0000313" key="2">
    <source>
        <dbReference type="EMBL" id="KAB2344464.1"/>
    </source>
</evidence>
<sequence length="303" mass="32653">MNWEPHTLTTVETVDPHPVATLSALFDDGTPPVGPGDALPPLWHWLALARWPPSSTLGVDGHPARGTFLPPVELPRRMFAGGEVTFHAPLMVGSTVRREARVESVTEKSGRSGKLVVVVVATRLYDGDGLLAIDERQDIIYRDAGAVSPSASPAEEAAGLAPSGAPFSRSGDWSWDFATDPALLMRFSAATSNPHRIHYDWPYATRIEGYPGLVVHGPLMTLALAEVLRLEGHGARVSRMRHRNRSPLFCGQNARLRRIEDAAPDAAPDAFTLGLFAPDPGAAPSTTLTIDFEPRQEEGTGHA</sequence>
<dbReference type="RefSeq" id="WP_151565492.1">
    <property type="nucleotide sequence ID" value="NZ_WBMT01000016.1"/>
</dbReference>
<protein>
    <recommendedName>
        <fullName evidence="1">FAS1-like dehydratase domain-containing protein</fullName>
    </recommendedName>
</protein>
<dbReference type="GO" id="GO:0019171">
    <property type="term" value="F:(3R)-hydroxyacyl-[acyl-carrier-protein] dehydratase activity"/>
    <property type="evidence" value="ECO:0007669"/>
    <property type="project" value="TreeGrafter"/>
</dbReference>
<dbReference type="OrthoDB" id="7183822at2"/>
<proteinExistence type="predicted"/>
<dbReference type="AlphaFoldDB" id="A0A6H9YEY0"/>
<name>A0A6H9YEY0_9ACTN</name>
<dbReference type="Gene3D" id="3.10.129.10">
    <property type="entry name" value="Hotdog Thioesterase"/>
    <property type="match status" value="1"/>
</dbReference>
<dbReference type="EMBL" id="WBMT01000016">
    <property type="protein sequence ID" value="KAB2344464.1"/>
    <property type="molecule type" value="Genomic_DNA"/>
</dbReference>
<accession>A0A6H9YEY0</accession>
<dbReference type="InterPro" id="IPR029069">
    <property type="entry name" value="HotDog_dom_sf"/>
</dbReference>
<dbReference type="Pfam" id="PF13452">
    <property type="entry name" value="FAS1_DH_region"/>
    <property type="match status" value="1"/>
</dbReference>
<dbReference type="InterPro" id="IPR052741">
    <property type="entry name" value="Mitochondrial_HTD2"/>
</dbReference>
<feature type="domain" description="FAS1-like dehydratase" evidence="1">
    <location>
        <begin position="56"/>
        <end position="129"/>
    </location>
</feature>